<dbReference type="SUPFAM" id="SSF52172">
    <property type="entry name" value="CheY-like"/>
    <property type="match status" value="1"/>
</dbReference>
<dbReference type="EMBL" id="CP076456">
    <property type="protein sequence ID" value="QWQ37091.1"/>
    <property type="molecule type" value="Genomic_DNA"/>
</dbReference>
<dbReference type="KEGG" id="asun:KG104_04740"/>
<proteinExistence type="predicted"/>
<evidence type="ECO:0000313" key="2">
    <source>
        <dbReference type="EMBL" id="QWQ37091.1"/>
    </source>
</evidence>
<dbReference type="Gene3D" id="1.10.10.10">
    <property type="entry name" value="Winged helix-like DNA-binding domain superfamily/Winged helix DNA-binding domain"/>
    <property type="match status" value="1"/>
</dbReference>
<dbReference type="GO" id="GO:0003723">
    <property type="term" value="F:RNA binding"/>
    <property type="evidence" value="ECO:0007669"/>
    <property type="project" value="InterPro"/>
</dbReference>
<feature type="domain" description="ANTAR" evidence="1">
    <location>
        <begin position="133"/>
        <end position="194"/>
    </location>
</feature>
<dbReference type="InterPro" id="IPR005561">
    <property type="entry name" value="ANTAR"/>
</dbReference>
<dbReference type="RefSeq" id="WP_181032567.1">
    <property type="nucleotide sequence ID" value="NZ_CP076456.1"/>
</dbReference>
<evidence type="ECO:0000313" key="3">
    <source>
        <dbReference type="Proteomes" id="UP000680588"/>
    </source>
</evidence>
<dbReference type="Proteomes" id="UP000680588">
    <property type="component" value="Chromosome"/>
</dbReference>
<evidence type="ECO:0000259" key="1">
    <source>
        <dbReference type="PROSITE" id="PS50921"/>
    </source>
</evidence>
<dbReference type="InterPro" id="IPR011006">
    <property type="entry name" value="CheY-like_superfamily"/>
</dbReference>
<dbReference type="SMART" id="SM01012">
    <property type="entry name" value="ANTAR"/>
    <property type="match status" value="1"/>
</dbReference>
<sequence>MPEPATTELSPVRLQELLLEHPALDGFLTALACDLAGHLAEWDVSDAAITVVRPRRQTVHAGSGPGVSAHGQSAADPASGVLTIGLPVPLAGAGGAVLTVYSEHPGAFGPEAVQAVERAAAETATAVALALRLDAQTHRAENLQAALESRTVVDLAAGIIMAQNNCSQQSAVDILRSVSNSRNVKVRDIAAGVVAVVSDRVSTHFEE</sequence>
<gene>
    <name evidence="2" type="ORF">KG104_04740</name>
</gene>
<dbReference type="PROSITE" id="PS50921">
    <property type="entry name" value="ANTAR"/>
    <property type="match status" value="1"/>
</dbReference>
<reference evidence="2" key="1">
    <citation type="submission" date="2021-06" db="EMBL/GenBank/DDBJ databases">
        <title>Novel species in genus Arthrobacter.</title>
        <authorList>
            <person name="Zhang G."/>
        </authorList>
    </citation>
    <scope>NUCLEOTIDE SEQUENCE</scope>
    <source>
        <strain evidence="2">Zg-ZUI122</strain>
    </source>
</reference>
<accession>A0A975S783</accession>
<dbReference type="AlphaFoldDB" id="A0A975S783"/>
<organism evidence="2 3">
    <name type="scientific">Arthrobacter sunyaminii</name>
    <dbReference type="NCBI Taxonomy" id="2816859"/>
    <lineage>
        <taxon>Bacteria</taxon>
        <taxon>Bacillati</taxon>
        <taxon>Actinomycetota</taxon>
        <taxon>Actinomycetes</taxon>
        <taxon>Micrococcales</taxon>
        <taxon>Micrococcaceae</taxon>
        <taxon>Arthrobacter</taxon>
    </lineage>
</organism>
<name>A0A975S783_9MICC</name>
<protein>
    <submittedName>
        <fullName evidence="2">ANTAR domain-containing protein</fullName>
    </submittedName>
</protein>
<dbReference type="Pfam" id="PF03861">
    <property type="entry name" value="ANTAR"/>
    <property type="match status" value="1"/>
</dbReference>
<dbReference type="InterPro" id="IPR036388">
    <property type="entry name" value="WH-like_DNA-bd_sf"/>
</dbReference>
<keyword evidence="3" id="KW-1185">Reference proteome</keyword>